<dbReference type="EMBL" id="FOWC01000024">
    <property type="protein sequence ID" value="SFQ77599.1"/>
    <property type="molecule type" value="Genomic_DNA"/>
</dbReference>
<sequence length="103" mass="11424">MGDEPANGSWTAGNANDDSADTRGWLVGHFIDPSHGGRATSDVEVKWAHHNARERRLHWTSDDQRTTLVILISGTFRVDVTDGSRTMSRQGDYMMWGPGTDHS</sequence>
<reference evidence="2 3" key="1">
    <citation type="submission" date="2016-10" db="EMBL/GenBank/DDBJ databases">
        <authorList>
            <person name="de Groot N.N."/>
        </authorList>
    </citation>
    <scope>NUCLEOTIDE SEQUENCE [LARGE SCALE GENOMIC DNA]</scope>
    <source>
        <strain evidence="2 3">DSM 44637</strain>
    </source>
</reference>
<evidence type="ECO:0000313" key="3">
    <source>
        <dbReference type="Proteomes" id="UP000199137"/>
    </source>
</evidence>
<accession>A0A1I6B9N6</accession>
<proteinExistence type="predicted"/>
<protein>
    <recommendedName>
        <fullName evidence="4">Signal peptidase I</fullName>
    </recommendedName>
</protein>
<dbReference type="Proteomes" id="UP000199137">
    <property type="component" value="Unassembled WGS sequence"/>
</dbReference>
<evidence type="ECO:0008006" key="4">
    <source>
        <dbReference type="Google" id="ProtNLM"/>
    </source>
</evidence>
<evidence type="ECO:0000256" key="1">
    <source>
        <dbReference type="SAM" id="MobiDB-lite"/>
    </source>
</evidence>
<dbReference type="STRING" id="112413.SAMN05421854_12467"/>
<gene>
    <name evidence="2" type="ORF">SAMN05421854_12467</name>
</gene>
<name>A0A1I6B9N6_9PSEU</name>
<evidence type="ECO:0000313" key="2">
    <source>
        <dbReference type="EMBL" id="SFQ77599.1"/>
    </source>
</evidence>
<dbReference type="OrthoDB" id="3556170at2"/>
<feature type="region of interest" description="Disordered" evidence="1">
    <location>
        <begin position="1"/>
        <end position="20"/>
    </location>
</feature>
<dbReference type="RefSeq" id="WP_093577151.1">
    <property type="nucleotide sequence ID" value="NZ_FOWC01000024.1"/>
</dbReference>
<feature type="compositionally biased region" description="Polar residues" evidence="1">
    <location>
        <begin position="8"/>
        <end position="17"/>
    </location>
</feature>
<dbReference type="AlphaFoldDB" id="A0A1I6B9N6"/>
<organism evidence="2 3">
    <name type="scientific">Amycolatopsis rubida</name>
    <dbReference type="NCBI Taxonomy" id="112413"/>
    <lineage>
        <taxon>Bacteria</taxon>
        <taxon>Bacillati</taxon>
        <taxon>Actinomycetota</taxon>
        <taxon>Actinomycetes</taxon>
        <taxon>Pseudonocardiales</taxon>
        <taxon>Pseudonocardiaceae</taxon>
        <taxon>Amycolatopsis</taxon>
    </lineage>
</organism>